<protein>
    <recommendedName>
        <fullName evidence="3">Glycine cleavage system H protein</fullName>
    </recommendedName>
</protein>
<dbReference type="InterPro" id="IPR017453">
    <property type="entry name" value="GCV_H_sub"/>
</dbReference>
<evidence type="ECO:0000313" key="6">
    <source>
        <dbReference type="Proteomes" id="UP001501479"/>
    </source>
</evidence>
<dbReference type="PROSITE" id="PS00189">
    <property type="entry name" value="LIPOYL"/>
    <property type="match status" value="1"/>
</dbReference>
<name>A0ABP7D8S0_9GAMM</name>
<dbReference type="SUPFAM" id="SSF51230">
    <property type="entry name" value="Single hybrid motif"/>
    <property type="match status" value="1"/>
</dbReference>
<comment type="caution">
    <text evidence="5">The sequence shown here is derived from an EMBL/GenBank/DDBJ whole genome shotgun (WGS) entry which is preliminary data.</text>
</comment>
<dbReference type="PANTHER" id="PTHR11715">
    <property type="entry name" value="GLYCINE CLEAVAGE SYSTEM H PROTEIN"/>
    <property type="match status" value="1"/>
</dbReference>
<dbReference type="InterPro" id="IPR000089">
    <property type="entry name" value="Biotin_lipoyl"/>
</dbReference>
<evidence type="ECO:0000313" key="5">
    <source>
        <dbReference type="EMBL" id="GAA3701122.1"/>
    </source>
</evidence>
<feature type="modified residue" description="N6-lipoyllysine" evidence="3">
    <location>
        <position position="98"/>
    </location>
</feature>
<evidence type="ECO:0000256" key="1">
    <source>
        <dbReference type="ARBA" id="ARBA00009249"/>
    </source>
</evidence>
<dbReference type="PROSITE" id="PS50968">
    <property type="entry name" value="BIOTINYL_LIPOYL"/>
    <property type="match status" value="1"/>
</dbReference>
<accession>A0ABP7D8S0</accession>
<dbReference type="InterPro" id="IPR033753">
    <property type="entry name" value="GCV_H/Fam206"/>
</dbReference>
<dbReference type="CDD" id="cd06848">
    <property type="entry name" value="GCS_H"/>
    <property type="match status" value="1"/>
</dbReference>
<dbReference type="InterPro" id="IPR002930">
    <property type="entry name" value="GCV_H"/>
</dbReference>
<comment type="subunit">
    <text evidence="3">The glycine cleavage system is composed of four proteins: P, T, L and H.</text>
</comment>
<evidence type="ECO:0000259" key="4">
    <source>
        <dbReference type="PROSITE" id="PS50968"/>
    </source>
</evidence>
<dbReference type="PANTHER" id="PTHR11715:SF3">
    <property type="entry name" value="GLYCINE CLEAVAGE SYSTEM H PROTEIN-RELATED"/>
    <property type="match status" value="1"/>
</dbReference>
<dbReference type="InterPro" id="IPR003016">
    <property type="entry name" value="2-oxoA_DH_lipoyl-BS"/>
</dbReference>
<dbReference type="Gene3D" id="2.40.50.100">
    <property type="match status" value="1"/>
</dbReference>
<keyword evidence="6" id="KW-1185">Reference proteome</keyword>
<gene>
    <name evidence="3 5" type="primary">gcvH</name>
    <name evidence="5" type="ORF">GCM10022421_04480</name>
</gene>
<comment type="function">
    <text evidence="3">The glycine cleavage system catalyzes the degradation of glycine. The H protein shuttles the methylamine group of glycine from the P protein to the T protein.</text>
</comment>
<keyword evidence="2 3" id="KW-0450">Lipoyl</keyword>
<dbReference type="Proteomes" id="UP001501479">
    <property type="component" value="Unassembled WGS sequence"/>
</dbReference>
<reference evidence="6" key="1">
    <citation type="journal article" date="2019" name="Int. J. Syst. Evol. Microbiol.">
        <title>The Global Catalogue of Microorganisms (GCM) 10K type strain sequencing project: providing services to taxonomists for standard genome sequencing and annotation.</title>
        <authorList>
            <consortium name="The Broad Institute Genomics Platform"/>
            <consortium name="The Broad Institute Genome Sequencing Center for Infectious Disease"/>
            <person name="Wu L."/>
            <person name="Ma J."/>
        </authorList>
    </citation>
    <scope>NUCLEOTIDE SEQUENCE [LARGE SCALE GENOMIC DNA]</scope>
    <source>
        <strain evidence="6">JCM 17329</strain>
    </source>
</reference>
<evidence type="ECO:0000256" key="3">
    <source>
        <dbReference type="HAMAP-Rule" id="MF_00272"/>
    </source>
</evidence>
<dbReference type="EMBL" id="BAABDS010000005">
    <property type="protein sequence ID" value="GAA3701122.1"/>
    <property type="molecule type" value="Genomic_DNA"/>
</dbReference>
<dbReference type="Pfam" id="PF01597">
    <property type="entry name" value="GCV_H"/>
    <property type="match status" value="1"/>
</dbReference>
<sequence>MDAGVGGQTDIRTFRQSGRRILRIQAKNQEEQLMSNIPSELKYARSHEWVRLEENGEAVVGITEHAQDLLGDMVFVELPEVGRTVDASEDCAVAESVKAASDIYAPVSGEIIAVNDALEDSPELVNSDPFGDGWLFRIKLADESDLDELLDAAGYENSIDED</sequence>
<dbReference type="HAMAP" id="MF_00272">
    <property type="entry name" value="GcvH"/>
    <property type="match status" value="1"/>
</dbReference>
<dbReference type="NCBIfam" id="TIGR00527">
    <property type="entry name" value="gcvH"/>
    <property type="match status" value="1"/>
</dbReference>
<organism evidence="5 6">
    <name type="scientific">Oceanisphaera sediminis</name>
    <dbReference type="NCBI Taxonomy" id="981381"/>
    <lineage>
        <taxon>Bacteria</taxon>
        <taxon>Pseudomonadati</taxon>
        <taxon>Pseudomonadota</taxon>
        <taxon>Gammaproteobacteria</taxon>
        <taxon>Aeromonadales</taxon>
        <taxon>Aeromonadaceae</taxon>
        <taxon>Oceanisphaera</taxon>
    </lineage>
</organism>
<comment type="cofactor">
    <cofactor evidence="3">
        <name>(R)-lipoate</name>
        <dbReference type="ChEBI" id="CHEBI:83088"/>
    </cofactor>
    <text evidence="3">Binds 1 lipoyl cofactor covalently.</text>
</comment>
<proteinExistence type="inferred from homology"/>
<dbReference type="NCBIfam" id="NF002270">
    <property type="entry name" value="PRK01202.1"/>
    <property type="match status" value="1"/>
</dbReference>
<comment type="similarity">
    <text evidence="1 3">Belongs to the GcvH family.</text>
</comment>
<evidence type="ECO:0000256" key="2">
    <source>
        <dbReference type="ARBA" id="ARBA00022823"/>
    </source>
</evidence>
<dbReference type="InterPro" id="IPR011053">
    <property type="entry name" value="Single_hybrid_motif"/>
</dbReference>
<feature type="domain" description="Lipoyl-binding" evidence="4">
    <location>
        <begin position="57"/>
        <end position="139"/>
    </location>
</feature>